<dbReference type="Pfam" id="PF00817">
    <property type="entry name" value="IMS"/>
    <property type="match status" value="1"/>
</dbReference>
<dbReference type="PROSITE" id="PS50173">
    <property type="entry name" value="UMUC"/>
    <property type="match status" value="1"/>
</dbReference>
<feature type="region of interest" description="Disordered" evidence="13">
    <location>
        <begin position="682"/>
        <end position="709"/>
    </location>
</feature>
<keyword evidence="5" id="KW-0808">Transferase</keyword>
<evidence type="ECO:0000313" key="18">
    <source>
        <dbReference type="Proteomes" id="UP000332933"/>
    </source>
</evidence>
<dbReference type="GO" id="GO:0005634">
    <property type="term" value="C:nucleus"/>
    <property type="evidence" value="ECO:0007669"/>
    <property type="project" value="UniProtKB-SubCell"/>
</dbReference>
<evidence type="ECO:0000256" key="13">
    <source>
        <dbReference type="SAM" id="MobiDB-lite"/>
    </source>
</evidence>
<dbReference type="InterPro" id="IPR053848">
    <property type="entry name" value="IMS_HHH_1"/>
</dbReference>
<feature type="region of interest" description="Disordered" evidence="13">
    <location>
        <begin position="564"/>
        <end position="583"/>
    </location>
</feature>
<dbReference type="InterPro" id="IPR001357">
    <property type="entry name" value="BRCT_dom"/>
</dbReference>
<dbReference type="SUPFAM" id="SSF100879">
    <property type="entry name" value="Lesion bypass DNA polymerase (Y-family), little finger domain"/>
    <property type="match status" value="1"/>
</dbReference>
<evidence type="ECO:0000256" key="2">
    <source>
        <dbReference type="ARBA" id="ARBA00010945"/>
    </source>
</evidence>
<dbReference type="InterPro" id="IPR036775">
    <property type="entry name" value="DNA_pol_Y-fam_lit_finger_sf"/>
</dbReference>
<dbReference type="EMBL" id="CAADRA010007242">
    <property type="protein sequence ID" value="VFT99526.1"/>
    <property type="molecule type" value="Genomic_DNA"/>
</dbReference>
<dbReference type="CDD" id="cd17719">
    <property type="entry name" value="BRCT_Rev1"/>
    <property type="match status" value="2"/>
</dbReference>
<feature type="compositionally biased region" description="Polar residues" evidence="13">
    <location>
        <begin position="485"/>
        <end position="510"/>
    </location>
</feature>
<evidence type="ECO:0000256" key="3">
    <source>
        <dbReference type="ARBA" id="ARBA00020399"/>
    </source>
</evidence>
<feature type="region of interest" description="Disordered" evidence="13">
    <location>
        <begin position="1189"/>
        <end position="1211"/>
    </location>
</feature>
<keyword evidence="4" id="KW-0237">DNA synthesis</keyword>
<feature type="region of interest" description="Disordered" evidence="13">
    <location>
        <begin position="171"/>
        <end position="197"/>
    </location>
</feature>
<proteinExistence type="inferred from homology"/>
<evidence type="ECO:0000256" key="1">
    <source>
        <dbReference type="ARBA" id="ARBA00004123"/>
    </source>
</evidence>
<feature type="domain" description="BRCT" evidence="14">
    <location>
        <begin position="51"/>
        <end position="141"/>
    </location>
</feature>
<evidence type="ECO:0000313" key="16">
    <source>
        <dbReference type="EMBL" id="KAF0685174.1"/>
    </source>
</evidence>
<evidence type="ECO:0000256" key="7">
    <source>
        <dbReference type="ARBA" id="ARBA00022723"/>
    </source>
</evidence>
<gene>
    <name evidence="17" type="primary">Aste57867_22876</name>
    <name evidence="16" type="ORF">As57867_022805</name>
    <name evidence="17" type="ORF">ASTE57867_22876</name>
</gene>
<dbReference type="GO" id="GO:0046872">
    <property type="term" value="F:metal ion binding"/>
    <property type="evidence" value="ECO:0007669"/>
    <property type="project" value="UniProtKB-KW"/>
</dbReference>
<name>A0A485LLY2_9STRA</name>
<dbReference type="Pfam" id="PF16589">
    <property type="entry name" value="BRCT_2"/>
    <property type="match status" value="2"/>
</dbReference>
<keyword evidence="11" id="KW-0234">DNA repair</keyword>
<keyword evidence="8" id="KW-0227">DNA damage</keyword>
<evidence type="ECO:0000259" key="14">
    <source>
        <dbReference type="PROSITE" id="PS50172"/>
    </source>
</evidence>
<comment type="similarity">
    <text evidence="2">Belongs to the DNA polymerase type-Y family.</text>
</comment>
<dbReference type="Pfam" id="PF11799">
    <property type="entry name" value="IMS_C"/>
    <property type="match status" value="1"/>
</dbReference>
<dbReference type="SUPFAM" id="SSF56672">
    <property type="entry name" value="DNA/RNA polymerases"/>
    <property type="match status" value="1"/>
</dbReference>
<organism evidence="17 18">
    <name type="scientific">Aphanomyces stellatus</name>
    <dbReference type="NCBI Taxonomy" id="120398"/>
    <lineage>
        <taxon>Eukaryota</taxon>
        <taxon>Sar</taxon>
        <taxon>Stramenopiles</taxon>
        <taxon>Oomycota</taxon>
        <taxon>Saprolegniomycetes</taxon>
        <taxon>Saprolegniales</taxon>
        <taxon>Verrucalvaceae</taxon>
        <taxon>Aphanomyces</taxon>
    </lineage>
</organism>
<dbReference type="Gene3D" id="1.10.150.20">
    <property type="entry name" value="5' to 3' exonuclease, C-terminal subdomain"/>
    <property type="match status" value="1"/>
</dbReference>
<feature type="compositionally biased region" description="Polar residues" evidence="13">
    <location>
        <begin position="238"/>
        <end position="271"/>
    </location>
</feature>
<dbReference type="GO" id="GO:0003887">
    <property type="term" value="F:DNA-directed DNA polymerase activity"/>
    <property type="evidence" value="ECO:0007669"/>
    <property type="project" value="InterPro"/>
</dbReference>
<keyword evidence="7" id="KW-0479">Metal-binding</keyword>
<dbReference type="Gene3D" id="6.10.250.1490">
    <property type="match status" value="1"/>
</dbReference>
<dbReference type="Gene3D" id="3.30.70.270">
    <property type="match status" value="1"/>
</dbReference>
<dbReference type="PANTHER" id="PTHR45990:SF1">
    <property type="entry name" value="DNA REPAIR PROTEIN REV1"/>
    <property type="match status" value="1"/>
</dbReference>
<dbReference type="SMART" id="SM00292">
    <property type="entry name" value="BRCT"/>
    <property type="match status" value="2"/>
</dbReference>
<dbReference type="Gene3D" id="3.40.50.10190">
    <property type="entry name" value="BRCT domain"/>
    <property type="match status" value="2"/>
</dbReference>
<evidence type="ECO:0000256" key="10">
    <source>
        <dbReference type="ARBA" id="ARBA00023125"/>
    </source>
</evidence>
<dbReference type="GO" id="GO:0017125">
    <property type="term" value="F:deoxycytidyl transferase activity"/>
    <property type="evidence" value="ECO:0007669"/>
    <property type="project" value="TreeGrafter"/>
</dbReference>
<dbReference type="Gene3D" id="3.40.1170.60">
    <property type="match status" value="1"/>
</dbReference>
<dbReference type="InterPro" id="IPR025527">
    <property type="entry name" value="HUWE1/Rev1_UBM"/>
</dbReference>
<evidence type="ECO:0000256" key="11">
    <source>
        <dbReference type="ARBA" id="ARBA00023204"/>
    </source>
</evidence>
<dbReference type="FunFam" id="3.30.1490.100:FF:000001">
    <property type="entry name" value="DNA repair protein REV1"/>
    <property type="match status" value="1"/>
</dbReference>
<feature type="region of interest" description="Disordered" evidence="13">
    <location>
        <begin position="215"/>
        <end position="310"/>
    </location>
</feature>
<dbReference type="PANTHER" id="PTHR45990">
    <property type="entry name" value="DNA REPAIR PROTEIN REV1"/>
    <property type="match status" value="1"/>
</dbReference>
<dbReference type="GO" id="GO:0042276">
    <property type="term" value="P:error-prone translesion synthesis"/>
    <property type="evidence" value="ECO:0007669"/>
    <property type="project" value="TreeGrafter"/>
</dbReference>
<dbReference type="Pfam" id="PF21999">
    <property type="entry name" value="IMS_HHH_1"/>
    <property type="match status" value="1"/>
</dbReference>
<reference evidence="16" key="2">
    <citation type="submission" date="2019-06" db="EMBL/GenBank/DDBJ databases">
        <title>Genomics analysis of Aphanomyces spp. identifies a new class of oomycete effector associated with host adaptation.</title>
        <authorList>
            <person name="Gaulin E."/>
        </authorList>
    </citation>
    <scope>NUCLEOTIDE SEQUENCE</scope>
    <source>
        <strain evidence="16">CBS 578.67</strain>
    </source>
</reference>
<evidence type="ECO:0000256" key="5">
    <source>
        <dbReference type="ARBA" id="ARBA00022679"/>
    </source>
</evidence>
<sequence>MEGRRNPFDGPAKSDAPPRPLFGQAPASLSFGQYMASKIKKLRVQNDGIQKASRIFEGVAIYVNGHTTPPKETLRTLILQHGGQFEAYQTSRVTHMIAENLAESKLREVMKMKKPLPVVHPKWIEDSISAQKRCSIYPYVYSRQHDPLQQTISSLLVTPATLGSHGARHMPEMTPRGPSHISTLSPPKPSNPASPTAIAKNTMTKDKVFSSTFPVMQPTPQLTLGAPKPNDPHPHYASNESIQMESHEQSPFSASLSTSDVNPPPSKSLTIGKTLDPRHEESSGRSTTKASDRKDPLVLAESSRSRKKATPLFKQESVSFGQYMSSKISKLRGRNDSIRGSSKLFDGVAIYVNGQTQPSRDVLRRLVLQYGGKFEQYLTDQVTHMIATHLSDTKFRELQSRKKPLPVVHPSWIEECIAQQKRVSTHTFIYSRYQDPLQPSLFSPQCTAPKLMPLMASIDDRLVIQKPLNGIFDNSSRPSQPPMPCQQNDTPRFETSPTQLLSPPSASSPTFPLPPAGSSTLMLSQLSPEAPTQILSQPLAQESTYPLTPETTSTLLLSIPASTCTMHQQSPPSPTPTLRLSPPSSPCLLSQASTMILSPYNPDIDLTQSLSPCSSQQDAYVDEFDVGILVSQLENFHEEPEPQSKHHADAFDSVITRPATILHAPKSPLSSKLPCEEEHAAKPEMLHVTSPEKSSKTLGGKSNGNSFRPIKSTKDGAAAFVKSYFTNSRLHHIGSWKGFYQQHAAEFMKESSVSLEDCTFGSHQGENRVILHVDLDCFFVSVAIRNLPSVYQTLPVAVAHSGYSSHDTANRDASNQKHNQKKRGTSEISSCNYIARSMGLKAGMFMEKAKSLCPNLIVLPYDFEAIEKVSCEVYKIFFRFTPSVQAMSCDEAYLEFPAGSCGVEVARQIRKTIYDATKCTASVGISYNMLLARLATKKAKPNNVFEITPANVAEHIEQLSVRDLPGVGYVMQTKLVELGIEACTDLQKWSESDLSEHFGVKTSQTLHRFSRGVDHRPLELAPVVKSISAEVNYGVRLAGREDAISFVEALASELQSRLTSAGFLTSSLTLKLKIRHPHAPIEPSKFMGHGVTQDCSKSIRLSSATDDVSVLAQSCVTLWKQLHVVPEDMRGAGIQATRLTRSSPAAASSRGPSVASYFQAAGHVSITHNEQKVSDDIPRAVLPTHSFLQQPDSIVPPRTRPPPVARWSHPSMSQIDPDVLNTLPEAIQREILYHVAKPTVPTSYSQIDQDILRALPKDMRHEIQHQFPKKVQFRPSVASRLKRPARLPPVPMKRPRSTLCASDSDVWQTLPPDIQCDLSEPPFSTCMPPPHGLASLDSWTPILLDKISNFGLADVVPALRKLKRHCVDPIGFNAVLEICNARTQQVYGHPLARRLVAPFDAASDT</sequence>
<feature type="region of interest" description="Disordered" evidence="13">
    <location>
        <begin position="470"/>
        <end position="522"/>
    </location>
</feature>
<evidence type="ECO:0000259" key="15">
    <source>
        <dbReference type="PROSITE" id="PS50173"/>
    </source>
</evidence>
<dbReference type="GO" id="GO:0006281">
    <property type="term" value="P:DNA repair"/>
    <property type="evidence" value="ECO:0007669"/>
    <property type="project" value="UniProtKB-KW"/>
</dbReference>
<dbReference type="Gene3D" id="6.10.250.1630">
    <property type="match status" value="1"/>
</dbReference>
<dbReference type="EMBL" id="VJMH01007216">
    <property type="protein sequence ID" value="KAF0685174.1"/>
    <property type="molecule type" value="Genomic_DNA"/>
</dbReference>
<keyword evidence="6" id="KW-0548">Nucleotidyltransferase</keyword>
<comment type="subcellular location">
    <subcellularLocation>
        <location evidence="1">Nucleus</location>
    </subcellularLocation>
</comment>
<evidence type="ECO:0000313" key="17">
    <source>
        <dbReference type="EMBL" id="VFT99526.1"/>
    </source>
</evidence>
<evidence type="ECO:0000256" key="8">
    <source>
        <dbReference type="ARBA" id="ARBA00022763"/>
    </source>
</evidence>
<keyword evidence="12" id="KW-0539">Nucleus</keyword>
<dbReference type="GO" id="GO:0003684">
    <property type="term" value="F:damaged DNA binding"/>
    <property type="evidence" value="ECO:0007669"/>
    <property type="project" value="InterPro"/>
</dbReference>
<reference evidence="17 18" key="1">
    <citation type="submission" date="2019-03" db="EMBL/GenBank/DDBJ databases">
        <authorList>
            <person name="Gaulin E."/>
            <person name="Dumas B."/>
        </authorList>
    </citation>
    <scope>NUCLEOTIDE SEQUENCE [LARGE SCALE GENOMIC DNA]</scope>
    <source>
        <strain evidence="17">CBS 568.67</strain>
    </source>
</reference>
<keyword evidence="18" id="KW-1185">Reference proteome</keyword>
<dbReference type="GO" id="GO:0070987">
    <property type="term" value="P:error-free translesion synthesis"/>
    <property type="evidence" value="ECO:0007669"/>
    <property type="project" value="TreeGrafter"/>
</dbReference>
<feature type="domain" description="BRCT" evidence="14">
    <location>
        <begin position="340"/>
        <end position="430"/>
    </location>
</feature>
<dbReference type="InterPro" id="IPR043128">
    <property type="entry name" value="Rev_trsase/Diguanyl_cyclase"/>
</dbReference>
<keyword evidence="9" id="KW-0460">Magnesium</keyword>
<dbReference type="Pfam" id="PF14377">
    <property type="entry name" value="UBM"/>
    <property type="match status" value="2"/>
</dbReference>
<dbReference type="SUPFAM" id="SSF52113">
    <property type="entry name" value="BRCT domain"/>
    <property type="match status" value="2"/>
</dbReference>
<feature type="region of interest" description="Disordered" evidence="13">
    <location>
        <begin position="1"/>
        <end position="22"/>
    </location>
</feature>
<accession>A0A485LLY2</accession>
<dbReference type="InterPro" id="IPR001126">
    <property type="entry name" value="UmuC"/>
</dbReference>
<feature type="region of interest" description="Disordered" evidence="13">
    <location>
        <begin position="805"/>
        <end position="825"/>
    </location>
</feature>
<evidence type="ECO:0000256" key="6">
    <source>
        <dbReference type="ARBA" id="ARBA00022695"/>
    </source>
</evidence>
<dbReference type="Gene3D" id="3.30.1490.100">
    <property type="entry name" value="DNA polymerase, Y-family, little finger domain"/>
    <property type="match status" value="1"/>
</dbReference>
<dbReference type="InterPro" id="IPR036420">
    <property type="entry name" value="BRCT_dom_sf"/>
</dbReference>
<dbReference type="OrthoDB" id="427711at2759"/>
<feature type="domain" description="UmuC" evidence="15">
    <location>
        <begin position="770"/>
        <end position="968"/>
    </location>
</feature>
<evidence type="ECO:0000256" key="12">
    <source>
        <dbReference type="ARBA" id="ARBA00023242"/>
    </source>
</evidence>
<feature type="compositionally biased region" description="Polar residues" evidence="13">
    <location>
        <begin position="805"/>
        <end position="817"/>
    </location>
</feature>
<dbReference type="PROSITE" id="PS50172">
    <property type="entry name" value="BRCT"/>
    <property type="match status" value="2"/>
</dbReference>
<evidence type="ECO:0000256" key="4">
    <source>
        <dbReference type="ARBA" id="ARBA00022634"/>
    </source>
</evidence>
<dbReference type="InterPro" id="IPR017961">
    <property type="entry name" value="DNA_pol_Y-fam_little_finger"/>
</dbReference>
<dbReference type="InterPro" id="IPR043502">
    <property type="entry name" value="DNA/RNA_pol_sf"/>
</dbReference>
<dbReference type="Proteomes" id="UP000332933">
    <property type="component" value="Unassembled WGS sequence"/>
</dbReference>
<protein>
    <recommendedName>
        <fullName evidence="3">DNA repair protein REV1</fullName>
    </recommendedName>
</protein>
<keyword evidence="10" id="KW-0238">DNA-binding</keyword>
<evidence type="ECO:0000256" key="9">
    <source>
        <dbReference type="ARBA" id="ARBA00022842"/>
    </source>
</evidence>